<dbReference type="eggNOG" id="ENOG502QR7J">
    <property type="taxonomic scope" value="Eukaryota"/>
</dbReference>
<dbReference type="SUPFAM" id="SSF53448">
    <property type="entry name" value="Nucleotide-diphospho-sugar transferases"/>
    <property type="match status" value="1"/>
</dbReference>
<comment type="subcellular location">
    <subcellularLocation>
        <location evidence="1">Endomembrane system</location>
    </subcellularLocation>
</comment>
<dbReference type="AlphaFoldDB" id="A0A0D3IG21"/>
<evidence type="ECO:0000256" key="6">
    <source>
        <dbReference type="SAM" id="Phobius"/>
    </source>
</evidence>
<keyword evidence="8" id="KW-1185">Reference proteome</keyword>
<dbReference type="GeneID" id="17256363"/>
<evidence type="ECO:0000313" key="7">
    <source>
        <dbReference type="EnsemblProtists" id="EOD10206"/>
    </source>
</evidence>
<proteinExistence type="predicted"/>
<dbReference type="HOGENOM" id="CLU_814899_0_0_1"/>
<dbReference type="KEGG" id="ehx:EMIHUDRAFT_458540"/>
<organism evidence="7 8">
    <name type="scientific">Emiliania huxleyi (strain CCMP1516)</name>
    <dbReference type="NCBI Taxonomy" id="280463"/>
    <lineage>
        <taxon>Eukaryota</taxon>
        <taxon>Haptista</taxon>
        <taxon>Haptophyta</taxon>
        <taxon>Prymnesiophyceae</taxon>
        <taxon>Isochrysidales</taxon>
        <taxon>Noelaerhabdaceae</taxon>
        <taxon>Emiliania</taxon>
    </lineage>
</organism>
<accession>A0A0D3IG21</accession>
<evidence type="ECO:0000256" key="2">
    <source>
        <dbReference type="ARBA" id="ARBA00022679"/>
    </source>
</evidence>
<evidence type="ECO:0000313" key="8">
    <source>
        <dbReference type="Proteomes" id="UP000013827"/>
    </source>
</evidence>
<evidence type="ECO:0000256" key="5">
    <source>
        <dbReference type="ARBA" id="ARBA00023136"/>
    </source>
</evidence>
<dbReference type="Gene3D" id="3.90.550.10">
    <property type="entry name" value="Spore Coat Polysaccharide Biosynthesis Protein SpsA, Chain A"/>
    <property type="match status" value="1"/>
</dbReference>
<keyword evidence="4 6" id="KW-1133">Transmembrane helix</keyword>
<sequence length="341" mass="37694">MSSDALLFGVLTHHGLPYWTLAMISGFAHTIYTLIVLFIVFGLVERLGFCGISVWRSLCGSVAEHESSLLPLPVPTPTVCVQLPMYNERAVAARSIGAACSLRWPREAFEVQVLDDSTDRLVAALVDETAAAWRARGVRCSVIRRERRDGYKAGALELGRKRTSAEFLAMFDADFVPDDDFLHRTVPRFYSRAGEPLGDLALVQGQWAHLNALDSLLTLSQSLSLDDHHAAQMVWRSAIVGFVNFTGTAGVWRASAIEAAGGWRAASLVEDCELSFRILFAGYRTAFAEVPVPAELPATVEAYRAQQRRWTFGWAQLIRLHGRQLICGYRCAALKKARSPP</sequence>
<evidence type="ECO:0008006" key="9">
    <source>
        <dbReference type="Google" id="ProtNLM"/>
    </source>
</evidence>
<dbReference type="PANTHER" id="PTHR32044">
    <property type="entry name" value="GLUCOMANNAN 4-BETA-MANNOSYLTRANSFERASE 9"/>
    <property type="match status" value="1"/>
</dbReference>
<dbReference type="EnsemblProtists" id="EOD20668">
    <property type="protein sequence ID" value="EOD20668"/>
    <property type="gene ID" value="EMIHUDRAFT_458540"/>
</dbReference>
<dbReference type="InterPro" id="IPR029044">
    <property type="entry name" value="Nucleotide-diphossugar_trans"/>
</dbReference>
<dbReference type="GO" id="GO:0000139">
    <property type="term" value="C:Golgi membrane"/>
    <property type="evidence" value="ECO:0007669"/>
    <property type="project" value="UniProtKB-SubCell"/>
</dbReference>
<dbReference type="RefSeq" id="XP_005773097.1">
    <property type="nucleotide sequence ID" value="XM_005773040.1"/>
</dbReference>
<evidence type="ECO:0000256" key="1">
    <source>
        <dbReference type="ARBA" id="ARBA00004308"/>
    </source>
</evidence>
<dbReference type="PaxDb" id="2903-EOD10206"/>
<feature type="transmembrane region" description="Helical" evidence="6">
    <location>
        <begin position="20"/>
        <end position="44"/>
    </location>
</feature>
<dbReference type="RefSeq" id="XP_005762635.1">
    <property type="nucleotide sequence ID" value="XM_005762578.1"/>
</dbReference>
<dbReference type="GO" id="GO:0016757">
    <property type="term" value="F:glycosyltransferase activity"/>
    <property type="evidence" value="ECO:0007669"/>
    <property type="project" value="TreeGrafter"/>
</dbReference>
<dbReference type="STRING" id="2903.R1DHD4"/>
<keyword evidence="2" id="KW-0808">Transferase</keyword>
<dbReference type="Proteomes" id="UP000013827">
    <property type="component" value="Unassembled WGS sequence"/>
</dbReference>
<evidence type="ECO:0000256" key="3">
    <source>
        <dbReference type="ARBA" id="ARBA00022692"/>
    </source>
</evidence>
<reference evidence="7" key="2">
    <citation type="submission" date="2024-10" db="UniProtKB">
        <authorList>
            <consortium name="EnsemblProtists"/>
        </authorList>
    </citation>
    <scope>IDENTIFICATION</scope>
</reference>
<dbReference type="KEGG" id="ehx:EMIHUDRAFT_452714"/>
<evidence type="ECO:0000256" key="4">
    <source>
        <dbReference type="ARBA" id="ARBA00022989"/>
    </source>
</evidence>
<reference evidence="8" key="1">
    <citation type="journal article" date="2013" name="Nature">
        <title>Pan genome of the phytoplankton Emiliania underpins its global distribution.</title>
        <authorList>
            <person name="Read B.A."/>
            <person name="Kegel J."/>
            <person name="Klute M.J."/>
            <person name="Kuo A."/>
            <person name="Lefebvre S.C."/>
            <person name="Maumus F."/>
            <person name="Mayer C."/>
            <person name="Miller J."/>
            <person name="Monier A."/>
            <person name="Salamov A."/>
            <person name="Young J."/>
            <person name="Aguilar M."/>
            <person name="Claverie J.M."/>
            <person name="Frickenhaus S."/>
            <person name="Gonzalez K."/>
            <person name="Herman E.K."/>
            <person name="Lin Y.C."/>
            <person name="Napier J."/>
            <person name="Ogata H."/>
            <person name="Sarno A.F."/>
            <person name="Shmutz J."/>
            <person name="Schroeder D."/>
            <person name="de Vargas C."/>
            <person name="Verret F."/>
            <person name="von Dassow P."/>
            <person name="Valentin K."/>
            <person name="Van de Peer Y."/>
            <person name="Wheeler G."/>
            <person name="Dacks J.B."/>
            <person name="Delwiche C.F."/>
            <person name="Dyhrman S.T."/>
            <person name="Glockner G."/>
            <person name="John U."/>
            <person name="Richards T."/>
            <person name="Worden A.Z."/>
            <person name="Zhang X."/>
            <person name="Grigoriev I.V."/>
            <person name="Allen A.E."/>
            <person name="Bidle K."/>
            <person name="Borodovsky M."/>
            <person name="Bowler C."/>
            <person name="Brownlee C."/>
            <person name="Cock J.M."/>
            <person name="Elias M."/>
            <person name="Gladyshev V.N."/>
            <person name="Groth M."/>
            <person name="Guda C."/>
            <person name="Hadaegh A."/>
            <person name="Iglesias-Rodriguez M.D."/>
            <person name="Jenkins J."/>
            <person name="Jones B.M."/>
            <person name="Lawson T."/>
            <person name="Leese F."/>
            <person name="Lindquist E."/>
            <person name="Lobanov A."/>
            <person name="Lomsadze A."/>
            <person name="Malik S.B."/>
            <person name="Marsh M.E."/>
            <person name="Mackinder L."/>
            <person name="Mock T."/>
            <person name="Mueller-Roeber B."/>
            <person name="Pagarete A."/>
            <person name="Parker M."/>
            <person name="Probert I."/>
            <person name="Quesneville H."/>
            <person name="Raines C."/>
            <person name="Rensing S.A."/>
            <person name="Riano-Pachon D.M."/>
            <person name="Richier S."/>
            <person name="Rokitta S."/>
            <person name="Shiraiwa Y."/>
            <person name="Soanes D.M."/>
            <person name="van der Giezen M."/>
            <person name="Wahlund T.M."/>
            <person name="Williams B."/>
            <person name="Wilson W."/>
            <person name="Wolfe G."/>
            <person name="Wurch L.L."/>
        </authorList>
    </citation>
    <scope>NUCLEOTIDE SEQUENCE</scope>
</reference>
<name>A0A0D3IG21_EMIH1</name>
<dbReference type="GeneID" id="17266206"/>
<dbReference type="Pfam" id="PF13641">
    <property type="entry name" value="Glyco_tranf_2_3"/>
    <property type="match status" value="1"/>
</dbReference>
<keyword evidence="3 6" id="KW-0812">Transmembrane</keyword>
<keyword evidence="5 6" id="KW-0472">Membrane</keyword>
<dbReference type="PANTHER" id="PTHR32044:SF80">
    <property type="entry name" value="XYLOGLUCAN GLYCOSYLTRANSFERASE 2-RELATED"/>
    <property type="match status" value="1"/>
</dbReference>
<dbReference type="EnsemblProtists" id="EOD10206">
    <property type="protein sequence ID" value="EOD10206"/>
    <property type="gene ID" value="EMIHUDRAFT_452714"/>
</dbReference>
<protein>
    <recommendedName>
        <fullName evidence="9">Glycosyltransferase 2-like domain-containing protein</fullName>
    </recommendedName>
</protein>